<evidence type="ECO:0000256" key="1">
    <source>
        <dbReference type="SAM" id="MobiDB-lite"/>
    </source>
</evidence>
<evidence type="ECO:0000313" key="2">
    <source>
        <dbReference type="EMBL" id="ORY10419.1"/>
    </source>
</evidence>
<proteinExistence type="predicted"/>
<feature type="region of interest" description="Disordered" evidence="1">
    <location>
        <begin position="145"/>
        <end position="229"/>
    </location>
</feature>
<dbReference type="AlphaFoldDB" id="A0A1Y1ZJP8"/>
<keyword evidence="3" id="KW-1185">Reference proteome</keyword>
<name>A0A1Y1ZJP8_9PLEO</name>
<gene>
    <name evidence="2" type="ORF">BCR34DRAFT_654965</name>
</gene>
<dbReference type="EMBL" id="MCFA01000073">
    <property type="protein sequence ID" value="ORY10419.1"/>
    <property type="molecule type" value="Genomic_DNA"/>
</dbReference>
<dbReference type="Proteomes" id="UP000193144">
    <property type="component" value="Unassembled WGS sequence"/>
</dbReference>
<protein>
    <submittedName>
        <fullName evidence="2">Uncharacterized protein</fullName>
    </submittedName>
</protein>
<organism evidence="2 3">
    <name type="scientific">Clohesyomyces aquaticus</name>
    <dbReference type="NCBI Taxonomy" id="1231657"/>
    <lineage>
        <taxon>Eukaryota</taxon>
        <taxon>Fungi</taxon>
        <taxon>Dikarya</taxon>
        <taxon>Ascomycota</taxon>
        <taxon>Pezizomycotina</taxon>
        <taxon>Dothideomycetes</taxon>
        <taxon>Pleosporomycetidae</taxon>
        <taxon>Pleosporales</taxon>
        <taxon>Lindgomycetaceae</taxon>
        <taxon>Clohesyomyces</taxon>
    </lineage>
</organism>
<comment type="caution">
    <text evidence="2">The sequence shown here is derived from an EMBL/GenBank/DDBJ whole genome shotgun (WGS) entry which is preliminary data.</text>
</comment>
<feature type="compositionally biased region" description="Basic and acidic residues" evidence="1">
    <location>
        <begin position="184"/>
        <end position="212"/>
    </location>
</feature>
<sequence length="229" mass="25435">MSLEPSQSTLRPLSISPDHTAFPQRRCVRGMDSLAFPHRQSNELTVFLQRRCVRVTDPLEFSITDGLNWPLIASGFDFRRSNQTAVWSLALERSANEEKQYVVNRIGEHPRYVRTTFQEVGSYTALGYEVLDGFSFIPVMEWTDPPARPTGTAQQTQMDELDRADDERARPMRAGQLPRSLSLDVKEPSEKPDDNSKKHHGDNNKRDGKDGDGGASAAGAGSSGTVVTA</sequence>
<accession>A0A1Y1ZJP8</accession>
<evidence type="ECO:0000313" key="3">
    <source>
        <dbReference type="Proteomes" id="UP000193144"/>
    </source>
</evidence>
<feature type="compositionally biased region" description="Low complexity" evidence="1">
    <location>
        <begin position="215"/>
        <end position="229"/>
    </location>
</feature>
<reference evidence="2 3" key="1">
    <citation type="submission" date="2016-07" db="EMBL/GenBank/DDBJ databases">
        <title>Pervasive Adenine N6-methylation of Active Genes in Fungi.</title>
        <authorList>
            <consortium name="DOE Joint Genome Institute"/>
            <person name="Mondo S.J."/>
            <person name="Dannebaum R.O."/>
            <person name="Kuo R.C."/>
            <person name="Labutti K."/>
            <person name="Haridas S."/>
            <person name="Kuo A."/>
            <person name="Salamov A."/>
            <person name="Ahrendt S.R."/>
            <person name="Lipzen A."/>
            <person name="Sullivan W."/>
            <person name="Andreopoulos W.B."/>
            <person name="Clum A."/>
            <person name="Lindquist E."/>
            <person name="Daum C."/>
            <person name="Ramamoorthy G.K."/>
            <person name="Gryganskyi A."/>
            <person name="Culley D."/>
            <person name="Magnuson J.K."/>
            <person name="James T.Y."/>
            <person name="O'Malley M.A."/>
            <person name="Stajich J.E."/>
            <person name="Spatafora J.W."/>
            <person name="Visel A."/>
            <person name="Grigoriev I.V."/>
        </authorList>
    </citation>
    <scope>NUCLEOTIDE SEQUENCE [LARGE SCALE GENOMIC DNA]</scope>
    <source>
        <strain evidence="2 3">CBS 115471</strain>
    </source>
</reference>